<feature type="compositionally biased region" description="Low complexity" evidence="7">
    <location>
        <begin position="26"/>
        <end position="49"/>
    </location>
</feature>
<comment type="similarity">
    <text evidence="2">Belongs to the FKBP-type PPIase family.</text>
</comment>
<feature type="domain" description="PPIase FKBP-type" evidence="9">
    <location>
        <begin position="250"/>
        <end position="335"/>
    </location>
</feature>
<evidence type="ECO:0000256" key="3">
    <source>
        <dbReference type="ARBA" id="ARBA00013194"/>
    </source>
</evidence>
<evidence type="ECO:0000256" key="8">
    <source>
        <dbReference type="SAM" id="SignalP"/>
    </source>
</evidence>
<dbReference type="GO" id="GO:0003755">
    <property type="term" value="F:peptidyl-prolyl cis-trans isomerase activity"/>
    <property type="evidence" value="ECO:0007669"/>
    <property type="project" value="UniProtKB-KW"/>
</dbReference>
<dbReference type="PROSITE" id="PS50059">
    <property type="entry name" value="FKBP_PPIASE"/>
    <property type="match status" value="2"/>
</dbReference>
<dbReference type="EMBL" id="SDMQ01000018">
    <property type="protein sequence ID" value="TBT82750.1"/>
    <property type="molecule type" value="Genomic_DNA"/>
</dbReference>
<dbReference type="InterPro" id="IPR046357">
    <property type="entry name" value="PPIase_dom_sf"/>
</dbReference>
<evidence type="ECO:0000256" key="7">
    <source>
        <dbReference type="SAM" id="MobiDB-lite"/>
    </source>
</evidence>
<dbReference type="EC" id="5.2.1.8" evidence="3 6"/>
<feature type="chain" id="PRO_5038611883" description="peptidylprolyl isomerase" evidence="8">
    <location>
        <begin position="24"/>
        <end position="337"/>
    </location>
</feature>
<dbReference type="PANTHER" id="PTHR43811">
    <property type="entry name" value="FKBP-TYPE PEPTIDYL-PROLYL CIS-TRANS ISOMERASE FKPA"/>
    <property type="match status" value="1"/>
</dbReference>
<feature type="signal peptide" evidence="8">
    <location>
        <begin position="1"/>
        <end position="23"/>
    </location>
</feature>
<dbReference type="InterPro" id="IPR001179">
    <property type="entry name" value="PPIase_FKBP_dom"/>
</dbReference>
<feature type="region of interest" description="Disordered" evidence="7">
    <location>
        <begin position="26"/>
        <end position="61"/>
    </location>
</feature>
<dbReference type="RefSeq" id="WP_131169946.1">
    <property type="nucleotide sequence ID" value="NZ_SDMQ01000018.1"/>
</dbReference>
<comment type="catalytic activity">
    <reaction evidence="1 6">
        <text>[protein]-peptidylproline (omega=180) = [protein]-peptidylproline (omega=0)</text>
        <dbReference type="Rhea" id="RHEA:16237"/>
        <dbReference type="Rhea" id="RHEA-COMP:10747"/>
        <dbReference type="Rhea" id="RHEA-COMP:10748"/>
        <dbReference type="ChEBI" id="CHEBI:83833"/>
        <dbReference type="ChEBI" id="CHEBI:83834"/>
        <dbReference type="EC" id="5.2.1.8"/>
    </reaction>
</comment>
<evidence type="ECO:0000313" key="11">
    <source>
        <dbReference type="Proteomes" id="UP000292373"/>
    </source>
</evidence>
<dbReference type="PANTHER" id="PTHR43811:SF19">
    <property type="entry name" value="39 KDA FK506-BINDING NUCLEAR PROTEIN"/>
    <property type="match status" value="1"/>
</dbReference>
<keyword evidence="8" id="KW-0732">Signal</keyword>
<reference evidence="10 11" key="1">
    <citation type="submission" date="2019-01" db="EMBL/GenBank/DDBJ databases">
        <title>Lactibacter flavus gen. nov., sp. nov., a novel bacterium of the family Propionibacteriaceae isolated from raw milk and dairy products.</title>
        <authorList>
            <person name="Huptas C."/>
            <person name="Wenning M."/>
            <person name="Breitenwieser F."/>
            <person name="Doll E."/>
            <person name="Von Neubeck M."/>
            <person name="Busse H.-J."/>
            <person name="Scherer S."/>
        </authorList>
    </citation>
    <scope>NUCLEOTIDE SEQUENCE [LARGE SCALE GENOMIC DNA]</scope>
    <source>
        <strain evidence="10 11">KCTC 33808</strain>
    </source>
</reference>
<evidence type="ECO:0000256" key="4">
    <source>
        <dbReference type="ARBA" id="ARBA00023110"/>
    </source>
</evidence>
<gene>
    <name evidence="10" type="ORF">ET989_13760</name>
</gene>
<keyword evidence="11" id="KW-1185">Reference proteome</keyword>
<keyword evidence="5 6" id="KW-0413">Isomerase</keyword>
<feature type="domain" description="PPIase FKBP-type" evidence="9">
    <location>
        <begin position="108"/>
        <end position="196"/>
    </location>
</feature>
<dbReference type="OrthoDB" id="25996at2"/>
<dbReference type="PROSITE" id="PS51257">
    <property type="entry name" value="PROKAR_LIPOPROTEIN"/>
    <property type="match status" value="1"/>
</dbReference>
<evidence type="ECO:0000256" key="5">
    <source>
        <dbReference type="ARBA" id="ARBA00023235"/>
    </source>
</evidence>
<organism evidence="10 11">
    <name type="scientific">Propioniciclava sinopodophylli</name>
    <dbReference type="NCBI Taxonomy" id="1837344"/>
    <lineage>
        <taxon>Bacteria</taxon>
        <taxon>Bacillati</taxon>
        <taxon>Actinomycetota</taxon>
        <taxon>Actinomycetes</taxon>
        <taxon>Propionibacteriales</taxon>
        <taxon>Propionibacteriaceae</taxon>
        <taxon>Propioniciclava</taxon>
    </lineage>
</organism>
<evidence type="ECO:0000313" key="10">
    <source>
        <dbReference type="EMBL" id="TBT82750.1"/>
    </source>
</evidence>
<evidence type="ECO:0000256" key="6">
    <source>
        <dbReference type="PROSITE-ProRule" id="PRU00277"/>
    </source>
</evidence>
<sequence length="337" mass="34442">MTRRPSRLALAATAFLLSATLAACGGPAAPASSPDTTPAATATPAEATPTPTPTRDPVPVSNSIDTITAAGEWGSAPEVTVPAPFAIDETRTRTLIEGNADAPAAAADSTVEVHYVGINGRTGEKFDSSWDRGAPSPFGLDQVVAGFTKGLTGAKAGQRILIVMPGTDGYDAQGGNPPAIEVGDTLIFVADVIAVSTQEPVGATETPELPVTLGEADGKPTVTIPTGSAPPTALVAAPVIRGVQPAVEAGDTVVVRYRAWSWKTGEIVEDKFDQPVSGNIDETIEAWKQGIVGQPIGSRVVLVAPPSVGYEKASQNQPIEAGDTVVYVVDILFATVG</sequence>
<dbReference type="Proteomes" id="UP000292373">
    <property type="component" value="Unassembled WGS sequence"/>
</dbReference>
<comment type="caution">
    <text evidence="10">The sequence shown here is derived from an EMBL/GenBank/DDBJ whole genome shotgun (WGS) entry which is preliminary data.</text>
</comment>
<keyword evidence="4 6" id="KW-0697">Rotamase</keyword>
<protein>
    <recommendedName>
        <fullName evidence="3 6">peptidylprolyl isomerase</fullName>
        <ecNumber evidence="3 6">5.2.1.8</ecNumber>
    </recommendedName>
</protein>
<evidence type="ECO:0000256" key="2">
    <source>
        <dbReference type="ARBA" id="ARBA00006577"/>
    </source>
</evidence>
<evidence type="ECO:0000256" key="1">
    <source>
        <dbReference type="ARBA" id="ARBA00000971"/>
    </source>
</evidence>
<name>A0A4Q9KCE2_9ACTN</name>
<evidence type="ECO:0000259" key="9">
    <source>
        <dbReference type="PROSITE" id="PS50059"/>
    </source>
</evidence>
<accession>A0A4Q9KCE2</accession>
<dbReference type="SUPFAM" id="SSF54534">
    <property type="entry name" value="FKBP-like"/>
    <property type="match status" value="2"/>
</dbReference>
<proteinExistence type="inferred from homology"/>
<dbReference type="Gene3D" id="3.10.50.40">
    <property type="match status" value="2"/>
</dbReference>
<dbReference type="AlphaFoldDB" id="A0A4Q9KCE2"/>
<dbReference type="Pfam" id="PF00254">
    <property type="entry name" value="FKBP_C"/>
    <property type="match status" value="2"/>
</dbReference>